<organism evidence="1 2">
    <name type="scientific">Pseudomonas syringae pv. coriandricola</name>
    <dbReference type="NCBI Taxonomy" id="264453"/>
    <lineage>
        <taxon>Bacteria</taxon>
        <taxon>Pseudomonadati</taxon>
        <taxon>Pseudomonadota</taxon>
        <taxon>Gammaproteobacteria</taxon>
        <taxon>Pseudomonadales</taxon>
        <taxon>Pseudomonadaceae</taxon>
        <taxon>Pseudomonas</taxon>
    </lineage>
</organism>
<comment type="caution">
    <text evidence="1">The sequence shown here is derived from an EMBL/GenBank/DDBJ whole genome shotgun (WGS) entry which is preliminary data.</text>
</comment>
<evidence type="ECO:0000313" key="1">
    <source>
        <dbReference type="EMBL" id="RMN08922.1"/>
    </source>
</evidence>
<dbReference type="Proteomes" id="UP000271468">
    <property type="component" value="Unassembled WGS sequence"/>
</dbReference>
<sequence length="39" mass="4354">MNAHHLPGHPGLKLLRRGESMTLGFNLQYKNVQQALSVP</sequence>
<name>A0A0P9NQ31_9PSED</name>
<proteinExistence type="predicted"/>
<dbReference type="EMBL" id="RBOV01000305">
    <property type="protein sequence ID" value="RMN08922.1"/>
    <property type="molecule type" value="Genomic_DNA"/>
</dbReference>
<reference evidence="1 2" key="1">
    <citation type="submission" date="2018-08" db="EMBL/GenBank/DDBJ databases">
        <title>Recombination of ecologically and evolutionarily significant loci maintains genetic cohesion in the Pseudomonas syringae species complex.</title>
        <authorList>
            <person name="Dillon M."/>
            <person name="Thakur S."/>
            <person name="Almeida R.N.D."/>
            <person name="Weir B.S."/>
            <person name="Guttman D.S."/>
        </authorList>
    </citation>
    <scope>NUCLEOTIDE SEQUENCE [LARGE SCALE GENOMIC DNA]</scope>
    <source>
        <strain evidence="1 2">ICMP 12341</strain>
    </source>
</reference>
<accession>A0A0P9NQ31</accession>
<evidence type="ECO:0000313" key="2">
    <source>
        <dbReference type="Proteomes" id="UP000271468"/>
    </source>
</evidence>
<gene>
    <name evidence="1" type="ORF">ALQ65_05146</name>
</gene>
<dbReference type="AlphaFoldDB" id="A0A0P9NQ31"/>
<protein>
    <submittedName>
        <fullName evidence="1">Aldose 1-epimerase</fullName>
    </submittedName>
</protein>